<evidence type="ECO:0000256" key="7">
    <source>
        <dbReference type="SAM" id="Phobius"/>
    </source>
</evidence>
<evidence type="ECO:0000256" key="5">
    <source>
        <dbReference type="PROSITE-ProRule" id="PRU00282"/>
    </source>
</evidence>
<feature type="repeat" description="Solcar" evidence="5">
    <location>
        <begin position="1"/>
        <end position="75"/>
    </location>
</feature>
<keyword evidence="6" id="KW-0813">Transport</keyword>
<evidence type="ECO:0000256" key="2">
    <source>
        <dbReference type="ARBA" id="ARBA00022692"/>
    </source>
</evidence>
<evidence type="ECO:0000256" key="3">
    <source>
        <dbReference type="ARBA" id="ARBA00022737"/>
    </source>
</evidence>
<evidence type="ECO:0000313" key="8">
    <source>
        <dbReference type="EMBL" id="KAH0940115.1"/>
    </source>
</evidence>
<evidence type="ECO:0000313" key="9">
    <source>
        <dbReference type="Proteomes" id="UP000824890"/>
    </source>
</evidence>
<reference evidence="8 9" key="1">
    <citation type="submission" date="2021-05" db="EMBL/GenBank/DDBJ databases">
        <title>Genome Assembly of Synthetic Allotetraploid Brassica napus Reveals Homoeologous Exchanges between Subgenomes.</title>
        <authorList>
            <person name="Davis J.T."/>
        </authorList>
    </citation>
    <scope>NUCLEOTIDE SEQUENCE [LARGE SCALE GENOMIC DNA]</scope>
    <source>
        <strain evidence="9">cv. Da-Ae</strain>
        <tissue evidence="8">Seedling</tissue>
    </source>
</reference>
<dbReference type="EMBL" id="JAGKQM010000002">
    <property type="protein sequence ID" value="KAH0940115.1"/>
    <property type="molecule type" value="Genomic_DNA"/>
</dbReference>
<dbReference type="Gene3D" id="1.10.3460.10">
    <property type="entry name" value="Chlorophyll a/b binding protein domain"/>
    <property type="match status" value="1"/>
</dbReference>
<dbReference type="PANTHER" id="PTHR24089">
    <property type="entry name" value="SOLUTE CARRIER FAMILY 25"/>
    <property type="match status" value="1"/>
</dbReference>
<feature type="transmembrane region" description="Helical" evidence="7">
    <location>
        <begin position="17"/>
        <end position="35"/>
    </location>
</feature>
<protein>
    <submittedName>
        <fullName evidence="8">Uncharacterized protein</fullName>
    </submittedName>
</protein>
<keyword evidence="9" id="KW-1185">Reference proteome</keyword>
<accession>A0ABQ8EEN8</accession>
<comment type="similarity">
    <text evidence="6">Belongs to the mitochondrial carrier (TC 2.A.29) family.</text>
</comment>
<dbReference type="InterPro" id="IPR018108">
    <property type="entry name" value="MCP_transmembrane"/>
</dbReference>
<evidence type="ECO:0000256" key="1">
    <source>
        <dbReference type="ARBA" id="ARBA00004141"/>
    </source>
</evidence>
<dbReference type="Pfam" id="PF00153">
    <property type="entry name" value="Mito_carr"/>
    <property type="match status" value="1"/>
</dbReference>
<comment type="subcellular location">
    <subcellularLocation>
        <location evidence="1">Membrane</location>
        <topology evidence="1">Multi-pass membrane protein</topology>
    </subcellularLocation>
</comment>
<keyword evidence="3" id="KW-0677">Repeat</keyword>
<evidence type="ECO:0000256" key="6">
    <source>
        <dbReference type="RuleBase" id="RU000488"/>
    </source>
</evidence>
<dbReference type="Proteomes" id="UP000824890">
    <property type="component" value="Unassembled WGS sequence"/>
</dbReference>
<proteinExistence type="inferred from homology"/>
<dbReference type="PROSITE" id="PS50920">
    <property type="entry name" value="SOLCAR"/>
    <property type="match status" value="1"/>
</dbReference>
<feature type="transmembrane region" description="Helical" evidence="7">
    <location>
        <begin position="244"/>
        <end position="269"/>
    </location>
</feature>
<dbReference type="Gene3D" id="1.50.40.10">
    <property type="entry name" value="Mitochondrial carrier domain"/>
    <property type="match status" value="1"/>
</dbReference>
<comment type="caution">
    <text evidence="8">The sequence shown here is derived from an EMBL/GenBank/DDBJ whole genome shotgun (WGS) entry which is preliminary data.</text>
</comment>
<sequence length="324" mass="36331">MPTHCVRALGNKLLTRLLVSLRIGSYLLVIVDLVCDNVKREEGVKGYWKGNLPQVISIVPYSAIQLYAYETYKKLFSREDGELSVLGSLGAGACAGMTSTLKRKTDLNGLSLNRFVGIVEREGVIGLYRGFVPNALKSMPISRWPQLPPPPLLRPEWLDGSLVGDYVFDPFGLGKPAEYPQFDIDSLDQNLAKNPYGSGRPQVDSVSTVQRSVQKGNAFSGKIRSNENETKNCRWMNRVFLLKLVLGFCYFGLLTCLAHDTIIGLVVIFCGQPRLNLMNPHNFVREERFAFEIHQIMIEYTNPLRKNISEAHYGIPQGFRNAMA</sequence>
<evidence type="ECO:0000256" key="4">
    <source>
        <dbReference type="ARBA" id="ARBA00023136"/>
    </source>
</evidence>
<keyword evidence="4 5" id="KW-0472">Membrane</keyword>
<dbReference type="SUPFAM" id="SSF103506">
    <property type="entry name" value="Mitochondrial carrier"/>
    <property type="match status" value="1"/>
</dbReference>
<organism evidence="8 9">
    <name type="scientific">Brassica napus</name>
    <name type="common">Rape</name>
    <dbReference type="NCBI Taxonomy" id="3708"/>
    <lineage>
        <taxon>Eukaryota</taxon>
        <taxon>Viridiplantae</taxon>
        <taxon>Streptophyta</taxon>
        <taxon>Embryophyta</taxon>
        <taxon>Tracheophyta</taxon>
        <taxon>Spermatophyta</taxon>
        <taxon>Magnoliopsida</taxon>
        <taxon>eudicotyledons</taxon>
        <taxon>Gunneridae</taxon>
        <taxon>Pentapetalae</taxon>
        <taxon>rosids</taxon>
        <taxon>malvids</taxon>
        <taxon>Brassicales</taxon>
        <taxon>Brassicaceae</taxon>
        <taxon>Brassiceae</taxon>
        <taxon>Brassica</taxon>
    </lineage>
</organism>
<keyword evidence="2 5" id="KW-0812">Transmembrane</keyword>
<dbReference type="SUPFAM" id="SSF103511">
    <property type="entry name" value="Chlorophyll a-b binding protein"/>
    <property type="match status" value="1"/>
</dbReference>
<keyword evidence="7" id="KW-1133">Transmembrane helix</keyword>
<gene>
    <name evidence="8" type="ORF">HID58_007576</name>
</gene>
<dbReference type="InterPro" id="IPR023395">
    <property type="entry name" value="MCP_dom_sf"/>
</dbReference>
<name>A0ABQ8EEN8_BRANA</name>